<comment type="caution">
    <text evidence="8">The sequence shown here is derived from an EMBL/GenBank/DDBJ whole genome shotgun (WGS) entry which is preliminary data.</text>
</comment>
<dbReference type="GO" id="GO:0003676">
    <property type="term" value="F:nucleic acid binding"/>
    <property type="evidence" value="ECO:0007669"/>
    <property type="project" value="InterPro"/>
</dbReference>
<feature type="domain" description="CCHC-type" evidence="7">
    <location>
        <begin position="231"/>
        <end position="247"/>
    </location>
</feature>
<dbReference type="PANTHER" id="PTHR47103:SF8">
    <property type="entry name" value="DNA-BINDING PROTEIN"/>
    <property type="match status" value="1"/>
</dbReference>
<feature type="region of interest" description="Disordered" evidence="6">
    <location>
        <begin position="419"/>
        <end position="440"/>
    </location>
</feature>
<evidence type="ECO:0000256" key="3">
    <source>
        <dbReference type="ARBA" id="ARBA00022771"/>
    </source>
</evidence>
<organism evidence="8 9">
    <name type="scientific">Sarocladium strictum</name>
    <name type="common">Black bundle disease fungus</name>
    <name type="synonym">Acremonium strictum</name>
    <dbReference type="NCBI Taxonomy" id="5046"/>
    <lineage>
        <taxon>Eukaryota</taxon>
        <taxon>Fungi</taxon>
        <taxon>Dikarya</taxon>
        <taxon>Ascomycota</taxon>
        <taxon>Pezizomycotina</taxon>
        <taxon>Sordariomycetes</taxon>
        <taxon>Hypocreomycetidae</taxon>
        <taxon>Hypocreales</taxon>
        <taxon>Sarocladiaceae</taxon>
        <taxon>Sarocladium</taxon>
    </lineage>
</organism>
<dbReference type="SMART" id="SM00343">
    <property type="entry name" value="ZnF_C2HC"/>
    <property type="match status" value="10"/>
</dbReference>
<dbReference type="Proteomes" id="UP001175261">
    <property type="component" value="Unassembled WGS sequence"/>
</dbReference>
<name>A0AA39GH36_SARSR</name>
<feature type="domain" description="CCHC-type" evidence="7">
    <location>
        <begin position="351"/>
        <end position="366"/>
    </location>
</feature>
<evidence type="ECO:0000256" key="2">
    <source>
        <dbReference type="ARBA" id="ARBA00022737"/>
    </source>
</evidence>
<dbReference type="SUPFAM" id="SSF57756">
    <property type="entry name" value="Retrovirus zinc finger-like domains"/>
    <property type="match status" value="5"/>
</dbReference>
<evidence type="ECO:0000256" key="5">
    <source>
        <dbReference type="PROSITE-ProRule" id="PRU00047"/>
    </source>
</evidence>
<reference evidence="8" key="1">
    <citation type="submission" date="2022-10" db="EMBL/GenBank/DDBJ databases">
        <title>Determination and structural analysis of whole genome sequence of Sarocladium strictum F4-1.</title>
        <authorList>
            <person name="Hu L."/>
            <person name="Jiang Y."/>
        </authorList>
    </citation>
    <scope>NUCLEOTIDE SEQUENCE</scope>
    <source>
        <strain evidence="8">F4-1</strain>
    </source>
</reference>
<sequence>MSEWNSGADGGGGFTVPTYSHHGGGEDFAAPAVDFGGDSNCRACGQPGHFARECPDKPPMLCRACNQPGHFAKECPEKPAQVCQNCGQEGHIRQNCENARVISRDHIATVTPEQAWAKIKQAVAERDMDDAREAVQEYMKSMDGTPTYRDLQEGFIGDNIGLWFIPLERELLPVFSNMDLQGNMGRKYTVSYRFSEKPERPIEVDGWPGSREDILTRLEDAGEPANTGKSRCGRCGEVGHIARECAQEPEERQGPKILCYNCQGEGHRVRDCPQPRVDRDACRNCGKSGHRANECEEPPNPENVECRKCNEKGHFAKDCPTAPAFACRNCGQEGHKASECDQPRNMDLVTCRNCEKQGHMSRDCPEPKDWSKVQCSQCQEFGHTKVRCTKAPVNDGSFDAEGFDNSATGTMNMDHKIHGDDSGWQPDTSYTAPAVSGDGW</sequence>
<dbReference type="InterPro" id="IPR036875">
    <property type="entry name" value="Znf_CCHC_sf"/>
</dbReference>
<feature type="domain" description="CCHC-type" evidence="7">
    <location>
        <begin position="41"/>
        <end position="56"/>
    </location>
</feature>
<dbReference type="Gene3D" id="4.10.60.10">
    <property type="entry name" value="Zinc finger, CCHC-type"/>
    <property type="match status" value="7"/>
</dbReference>
<keyword evidence="3 5" id="KW-0863">Zinc-finger</keyword>
<gene>
    <name evidence="8" type="ORF">NLU13_5546</name>
</gene>
<feature type="domain" description="CCHC-type" evidence="7">
    <location>
        <begin position="327"/>
        <end position="342"/>
    </location>
</feature>
<evidence type="ECO:0000256" key="4">
    <source>
        <dbReference type="ARBA" id="ARBA00022833"/>
    </source>
</evidence>
<keyword evidence="2" id="KW-0677">Repeat</keyword>
<evidence type="ECO:0000256" key="6">
    <source>
        <dbReference type="SAM" id="MobiDB-lite"/>
    </source>
</evidence>
<dbReference type="InterPro" id="IPR001878">
    <property type="entry name" value="Znf_CCHC"/>
</dbReference>
<dbReference type="GO" id="GO:0008270">
    <property type="term" value="F:zinc ion binding"/>
    <property type="evidence" value="ECO:0007669"/>
    <property type="project" value="UniProtKB-KW"/>
</dbReference>
<feature type="domain" description="CCHC-type" evidence="7">
    <location>
        <begin position="83"/>
        <end position="98"/>
    </location>
</feature>
<feature type="domain" description="CCHC-type" evidence="7">
    <location>
        <begin position="282"/>
        <end position="297"/>
    </location>
</feature>
<evidence type="ECO:0000313" key="9">
    <source>
        <dbReference type="Proteomes" id="UP001175261"/>
    </source>
</evidence>
<evidence type="ECO:0000259" key="7">
    <source>
        <dbReference type="PROSITE" id="PS50158"/>
    </source>
</evidence>
<dbReference type="AlphaFoldDB" id="A0AA39GH36"/>
<feature type="domain" description="CCHC-type" evidence="7">
    <location>
        <begin position="259"/>
        <end position="274"/>
    </location>
</feature>
<keyword evidence="4" id="KW-0862">Zinc</keyword>
<feature type="domain" description="CCHC-type" evidence="7">
    <location>
        <begin position="62"/>
        <end position="77"/>
    </location>
</feature>
<dbReference type="PANTHER" id="PTHR47103">
    <property type="entry name" value="DNA-BINDING PROTEIN"/>
    <property type="match status" value="1"/>
</dbReference>
<dbReference type="Pfam" id="PF00098">
    <property type="entry name" value="zf-CCHC"/>
    <property type="match status" value="9"/>
</dbReference>
<evidence type="ECO:0000256" key="1">
    <source>
        <dbReference type="ARBA" id="ARBA00022723"/>
    </source>
</evidence>
<feature type="domain" description="CCHC-type" evidence="7">
    <location>
        <begin position="306"/>
        <end position="320"/>
    </location>
</feature>
<dbReference type="PROSITE" id="PS50158">
    <property type="entry name" value="ZF_CCHC"/>
    <property type="match status" value="9"/>
</dbReference>
<proteinExistence type="predicted"/>
<keyword evidence="1" id="KW-0479">Metal-binding</keyword>
<protein>
    <recommendedName>
        <fullName evidence="7">CCHC-type domain-containing protein</fullName>
    </recommendedName>
</protein>
<evidence type="ECO:0000313" key="8">
    <source>
        <dbReference type="EMBL" id="KAK0387233.1"/>
    </source>
</evidence>
<dbReference type="EMBL" id="JAPDFR010000004">
    <property type="protein sequence ID" value="KAK0387233.1"/>
    <property type="molecule type" value="Genomic_DNA"/>
</dbReference>
<accession>A0AA39GH36</accession>
<keyword evidence="9" id="KW-1185">Reference proteome</keyword>